<gene>
    <name evidence="6" type="ORF">PG994_011948</name>
</gene>
<dbReference type="SUPFAM" id="SSF51246">
    <property type="entry name" value="Rudiment single hybrid motif"/>
    <property type="match status" value="1"/>
</dbReference>
<dbReference type="InterPro" id="IPR020560">
    <property type="entry name" value="PRibGlycinamide_synth_C-dom"/>
</dbReference>
<dbReference type="InterPro" id="IPR000115">
    <property type="entry name" value="PRibGlycinamide_synth"/>
</dbReference>
<comment type="similarity">
    <text evidence="1">Belongs to the GARS family.</text>
</comment>
<proteinExistence type="inferred from homology"/>
<dbReference type="Gene3D" id="3.90.600.10">
    <property type="entry name" value="Phosphoribosylglycinamide synthetase, C-terminal domain"/>
    <property type="match status" value="1"/>
</dbReference>
<dbReference type="PROSITE" id="PS00184">
    <property type="entry name" value="GARS"/>
    <property type="match status" value="1"/>
</dbReference>
<keyword evidence="7" id="KW-1185">Reference proteome</keyword>
<organism evidence="6 7">
    <name type="scientific">Apiospora phragmitis</name>
    <dbReference type="NCBI Taxonomy" id="2905665"/>
    <lineage>
        <taxon>Eukaryota</taxon>
        <taxon>Fungi</taxon>
        <taxon>Dikarya</taxon>
        <taxon>Ascomycota</taxon>
        <taxon>Pezizomycotina</taxon>
        <taxon>Sordariomycetes</taxon>
        <taxon>Xylariomycetidae</taxon>
        <taxon>Amphisphaeriales</taxon>
        <taxon>Apiosporaceae</taxon>
        <taxon>Apiospora</taxon>
    </lineage>
</organism>
<dbReference type="GeneID" id="92096420"/>
<reference evidence="6 7" key="1">
    <citation type="submission" date="2023-01" db="EMBL/GenBank/DDBJ databases">
        <title>Analysis of 21 Apiospora genomes using comparative genomics revels a genus with tremendous synthesis potential of carbohydrate active enzymes and secondary metabolites.</title>
        <authorList>
            <person name="Sorensen T."/>
        </authorList>
    </citation>
    <scope>NUCLEOTIDE SEQUENCE [LARGE SCALE GENOMIC DNA]</scope>
    <source>
        <strain evidence="6 7">CBS 135458</strain>
    </source>
</reference>
<evidence type="ECO:0000259" key="5">
    <source>
        <dbReference type="SMART" id="SM01210"/>
    </source>
</evidence>
<dbReference type="SMART" id="SM01210">
    <property type="entry name" value="GARS_C"/>
    <property type="match status" value="1"/>
</dbReference>
<dbReference type="InterPro" id="IPR020559">
    <property type="entry name" value="PRibGlycinamide_synth_CS"/>
</dbReference>
<dbReference type="RefSeq" id="XP_066712467.1">
    <property type="nucleotide sequence ID" value="XM_066863357.1"/>
</dbReference>
<comment type="caution">
    <text evidence="6">The sequence shown here is derived from an EMBL/GenBank/DDBJ whole genome shotgun (WGS) entry which is preliminary data.</text>
</comment>
<dbReference type="InterPro" id="IPR037123">
    <property type="entry name" value="PRibGlycinamide_synth_C_sf"/>
</dbReference>
<dbReference type="Proteomes" id="UP001480595">
    <property type="component" value="Unassembled WGS sequence"/>
</dbReference>
<dbReference type="PANTHER" id="PTHR43472">
    <property type="entry name" value="PHOSPHORIBOSYLAMINE--GLYCINE LIGASE"/>
    <property type="match status" value="1"/>
</dbReference>
<feature type="domain" description="Phosphoribosylglycinamide synthetase C-domain" evidence="5">
    <location>
        <begin position="56"/>
        <end position="147"/>
    </location>
</feature>
<evidence type="ECO:0000256" key="2">
    <source>
        <dbReference type="ARBA" id="ARBA00042242"/>
    </source>
</evidence>
<evidence type="ECO:0000313" key="7">
    <source>
        <dbReference type="Proteomes" id="UP001480595"/>
    </source>
</evidence>
<dbReference type="Gene3D" id="3.30.470.20">
    <property type="entry name" value="ATP-grasp fold, B domain"/>
    <property type="match status" value="1"/>
</dbReference>
<sequence length="166" mass="17877">MTKRGPKVIEYNARFGDPETQSMLPLLTSDTDLCKILMACVSGRLRDVEIKTRSGYACTVVVAAGGYPNPYTQGHTIELAPCPEGTLIFHAGTRRESGVLKTAGGRVFSVAAVRDTLNEAVKAAYEGVGLIKFDGMYYRKDIASRCLAGPILPEDGEKKDTGCDVL</sequence>
<dbReference type="EMBL" id="JAQQWL010000011">
    <property type="protein sequence ID" value="KAK8050218.1"/>
    <property type="molecule type" value="Genomic_DNA"/>
</dbReference>
<evidence type="ECO:0000313" key="6">
    <source>
        <dbReference type="EMBL" id="KAK8050218.1"/>
    </source>
</evidence>
<evidence type="ECO:0000256" key="4">
    <source>
        <dbReference type="ARBA" id="ARBA00049057"/>
    </source>
</evidence>
<dbReference type="Pfam" id="PF02843">
    <property type="entry name" value="GARS_C"/>
    <property type="match status" value="1"/>
</dbReference>
<evidence type="ECO:0000256" key="3">
    <source>
        <dbReference type="ARBA" id="ARBA00042864"/>
    </source>
</evidence>
<evidence type="ECO:0000256" key="1">
    <source>
        <dbReference type="ARBA" id="ARBA00038345"/>
    </source>
</evidence>
<protein>
    <recommendedName>
        <fullName evidence="2">Glycinamide ribonucleotide synthetase</fullName>
    </recommendedName>
    <alternativeName>
        <fullName evidence="3">Phosphoribosylglycinamide synthetase</fullName>
    </alternativeName>
</protein>
<name>A0ABR1TUB3_9PEZI</name>
<dbReference type="InterPro" id="IPR011054">
    <property type="entry name" value="Rudment_hybrid_motif"/>
</dbReference>
<dbReference type="SUPFAM" id="SSF56059">
    <property type="entry name" value="Glutathione synthetase ATP-binding domain-like"/>
    <property type="match status" value="1"/>
</dbReference>
<comment type="catalytic activity">
    <reaction evidence="4">
        <text>2-formamido-N(1)-(5-O-phospho-beta-D-ribosyl)acetamidine + ATP = 5-amino-1-(5-phospho-beta-D-ribosyl)imidazole + ADP + phosphate + H(+)</text>
        <dbReference type="Rhea" id="RHEA:23032"/>
        <dbReference type="ChEBI" id="CHEBI:15378"/>
        <dbReference type="ChEBI" id="CHEBI:30616"/>
        <dbReference type="ChEBI" id="CHEBI:43474"/>
        <dbReference type="ChEBI" id="CHEBI:137981"/>
        <dbReference type="ChEBI" id="CHEBI:147287"/>
        <dbReference type="ChEBI" id="CHEBI:456216"/>
        <dbReference type="EC" id="6.3.3.1"/>
    </reaction>
</comment>
<dbReference type="PANTHER" id="PTHR43472:SF1">
    <property type="entry name" value="PHOSPHORIBOSYLAMINE--GLYCINE LIGASE, CHLOROPLASTIC"/>
    <property type="match status" value="1"/>
</dbReference>
<accession>A0ABR1TUB3</accession>